<dbReference type="OrthoDB" id="9789241at2"/>
<dbReference type="HAMAP" id="MF_01393">
    <property type="entry name" value="ATP_synth_a_bact"/>
    <property type="match status" value="1"/>
</dbReference>
<dbReference type="PRINTS" id="PR00123">
    <property type="entry name" value="ATPASEA"/>
</dbReference>
<keyword evidence="8 11" id="KW-0406">Ion transport</keyword>
<comment type="similarity">
    <text evidence="2 11 12">Belongs to the ATPase A chain family.</text>
</comment>
<dbReference type="CDD" id="cd00310">
    <property type="entry name" value="ATP-synt_Fo_a_6"/>
    <property type="match status" value="1"/>
</dbReference>
<feature type="transmembrane region" description="Helical" evidence="11">
    <location>
        <begin position="202"/>
        <end position="226"/>
    </location>
</feature>
<dbReference type="HOGENOM" id="CLU_041018_2_0_9"/>
<gene>
    <name evidence="11" type="primary">atpB</name>
    <name evidence="13" type="ordered locus">Closa_4170</name>
</gene>
<evidence type="ECO:0000256" key="7">
    <source>
        <dbReference type="ARBA" id="ARBA00022989"/>
    </source>
</evidence>
<keyword evidence="14" id="KW-1185">Reference proteome</keyword>
<keyword evidence="3 11" id="KW-0813">Transport</keyword>
<evidence type="ECO:0000313" key="14">
    <source>
        <dbReference type="Proteomes" id="UP000001662"/>
    </source>
</evidence>
<organism evidence="13 14">
    <name type="scientific">Lacrimispora saccharolytica (strain ATCC 35040 / DSM 2544 / NRCC 2533 / WM1)</name>
    <name type="common">Clostridium saccharolyticum</name>
    <dbReference type="NCBI Taxonomy" id="610130"/>
    <lineage>
        <taxon>Bacteria</taxon>
        <taxon>Bacillati</taxon>
        <taxon>Bacillota</taxon>
        <taxon>Clostridia</taxon>
        <taxon>Lachnospirales</taxon>
        <taxon>Lachnospiraceae</taxon>
        <taxon>Lacrimispora</taxon>
    </lineage>
</organism>
<evidence type="ECO:0000256" key="8">
    <source>
        <dbReference type="ARBA" id="ARBA00023065"/>
    </source>
</evidence>
<comment type="subunit">
    <text evidence="11">F-type ATPases have 2 components, CF(1) - the catalytic core - and CF(0) - the membrane proton channel. CF(1) has five subunits: alpha(3), beta(3), gamma(1), delta(1), epsilon(1). CF(0) has three main subunits: a(1), b(2) and c(9-12). The alpha and beta chains form an alternating ring which encloses part of the gamma chain. CF(1) is attached to CF(0) by a central stalk formed by the gamma and epsilon chains, while a peripheral stalk is formed by the delta and b chains.</text>
</comment>
<feature type="transmembrane region" description="Helical" evidence="11">
    <location>
        <begin position="119"/>
        <end position="138"/>
    </location>
</feature>
<dbReference type="InterPro" id="IPR045082">
    <property type="entry name" value="ATP_syn_F0_a_bact/chloroplast"/>
</dbReference>
<evidence type="ECO:0000256" key="1">
    <source>
        <dbReference type="ARBA" id="ARBA00004141"/>
    </source>
</evidence>
<keyword evidence="5 11" id="KW-0812">Transmembrane</keyword>
<dbReference type="Gene3D" id="1.20.120.220">
    <property type="entry name" value="ATP synthase, F0 complex, subunit A"/>
    <property type="match status" value="1"/>
</dbReference>
<keyword evidence="10 11" id="KW-0066">ATP synthesis</keyword>
<name>D9R2P8_LACSW</name>
<dbReference type="Pfam" id="PF00119">
    <property type="entry name" value="ATP-synt_A"/>
    <property type="match status" value="1"/>
</dbReference>
<feature type="transmembrane region" description="Helical" evidence="11">
    <location>
        <begin position="36"/>
        <end position="54"/>
    </location>
</feature>
<keyword evidence="7 11" id="KW-1133">Transmembrane helix</keyword>
<keyword evidence="11" id="KW-1003">Cell membrane</keyword>
<dbReference type="eggNOG" id="COG0356">
    <property type="taxonomic scope" value="Bacteria"/>
</dbReference>
<dbReference type="NCBIfam" id="NF004486">
    <property type="entry name" value="PRK05815.3-4"/>
    <property type="match status" value="1"/>
</dbReference>
<evidence type="ECO:0000256" key="9">
    <source>
        <dbReference type="ARBA" id="ARBA00023136"/>
    </source>
</evidence>
<accession>D9R2P8</accession>
<dbReference type="GO" id="GO:0042777">
    <property type="term" value="P:proton motive force-driven plasma membrane ATP synthesis"/>
    <property type="evidence" value="ECO:0007669"/>
    <property type="project" value="TreeGrafter"/>
</dbReference>
<proteinExistence type="inferred from homology"/>
<keyword evidence="4 11" id="KW-0138">CF(0)</keyword>
<dbReference type="InterPro" id="IPR000568">
    <property type="entry name" value="ATP_synth_F0_asu"/>
</dbReference>
<evidence type="ECO:0000256" key="4">
    <source>
        <dbReference type="ARBA" id="ARBA00022547"/>
    </source>
</evidence>
<evidence type="ECO:0000256" key="12">
    <source>
        <dbReference type="RuleBase" id="RU000483"/>
    </source>
</evidence>
<reference evidence="13" key="1">
    <citation type="submission" date="2010-07" db="EMBL/GenBank/DDBJ databases">
        <title>Complete sequence of Clostridium saccharolyticum WM1.</title>
        <authorList>
            <consortium name="US DOE Joint Genome Institute"/>
            <person name="Lucas S."/>
            <person name="Copeland A."/>
            <person name="Lapidus A."/>
            <person name="Cheng J.-F."/>
            <person name="Bruce D."/>
            <person name="Goodwin L."/>
            <person name="Pitluck S."/>
            <person name="Chertkov O."/>
            <person name="Detter J.C."/>
            <person name="Han C."/>
            <person name="Tapia R."/>
            <person name="Land M."/>
            <person name="Hauser L."/>
            <person name="Chang Y.-J."/>
            <person name="Jeffries C."/>
            <person name="Kyrpides N."/>
            <person name="Ivanova N."/>
            <person name="Mikhailova N."/>
            <person name="Mouttaki H."/>
            <person name="Lin L."/>
            <person name="Zhou J."/>
            <person name="Hemme C.L."/>
            <person name="Woyke T."/>
        </authorList>
    </citation>
    <scope>NUCLEOTIDE SEQUENCE [LARGE SCALE GENOMIC DNA]</scope>
    <source>
        <strain evidence="13">WM1</strain>
    </source>
</reference>
<dbReference type="Proteomes" id="UP000001662">
    <property type="component" value="Chromosome"/>
</dbReference>
<protein>
    <recommendedName>
        <fullName evidence="11 12">ATP synthase subunit a</fullName>
    </recommendedName>
    <alternativeName>
        <fullName evidence="11">ATP synthase F0 sector subunit a</fullName>
    </alternativeName>
    <alternativeName>
        <fullName evidence="11">F-ATPase subunit 6</fullName>
    </alternativeName>
</protein>
<dbReference type="KEGG" id="csh:Closa_4170"/>
<keyword evidence="6 11" id="KW-0375">Hydrogen ion transport</keyword>
<dbReference type="GO" id="GO:0045259">
    <property type="term" value="C:proton-transporting ATP synthase complex"/>
    <property type="evidence" value="ECO:0007669"/>
    <property type="project" value="UniProtKB-KW"/>
</dbReference>
<dbReference type="NCBIfam" id="TIGR01131">
    <property type="entry name" value="ATP_synt_6_or_A"/>
    <property type="match status" value="1"/>
</dbReference>
<dbReference type="AlphaFoldDB" id="D9R2P8"/>
<dbReference type="GO" id="GO:0046933">
    <property type="term" value="F:proton-transporting ATP synthase activity, rotational mechanism"/>
    <property type="evidence" value="ECO:0007669"/>
    <property type="project" value="UniProtKB-UniRule"/>
</dbReference>
<dbReference type="EMBL" id="CP002109">
    <property type="protein sequence ID" value="ADL06672.1"/>
    <property type="molecule type" value="Genomic_DNA"/>
</dbReference>
<dbReference type="InterPro" id="IPR035908">
    <property type="entry name" value="F0_ATP_A_sf"/>
</dbReference>
<dbReference type="SUPFAM" id="SSF81336">
    <property type="entry name" value="F1F0 ATP synthase subunit A"/>
    <property type="match status" value="1"/>
</dbReference>
<keyword evidence="9 11" id="KW-0472">Membrane</keyword>
<sequence>MSITEDLAEKLLEELNCETVFTIPVFGGIPIAESVVVSWIIMAALTLLSIILVRNLKVENPGKRQLALEMTISGIYNFFEDLVGEEGKRYIPYLISVAIYIGVANLIGMVGFKPPTKDLNTTAALAIMSILLIEYSGFHKKGIKGFFKSFGEPLPLLAPMNVLEILIRPLSLCMRLFGNVLGSFVVMELIKQLVGPIIPIPFTCYFDIFDGLIQAYVFVFLTALFIREAVE</sequence>
<evidence type="ECO:0000256" key="6">
    <source>
        <dbReference type="ARBA" id="ARBA00022781"/>
    </source>
</evidence>
<evidence type="ECO:0000256" key="10">
    <source>
        <dbReference type="ARBA" id="ARBA00023310"/>
    </source>
</evidence>
<dbReference type="PANTHER" id="PTHR42823">
    <property type="entry name" value="ATP SYNTHASE SUBUNIT A, CHLOROPLASTIC"/>
    <property type="match status" value="1"/>
</dbReference>
<dbReference type="STRING" id="610130.Closa_4170"/>
<dbReference type="GO" id="GO:0005886">
    <property type="term" value="C:plasma membrane"/>
    <property type="evidence" value="ECO:0007669"/>
    <property type="project" value="UniProtKB-SubCell"/>
</dbReference>
<feature type="transmembrane region" description="Helical" evidence="11">
    <location>
        <begin position="165"/>
        <end position="190"/>
    </location>
</feature>
<evidence type="ECO:0000313" key="13">
    <source>
        <dbReference type="EMBL" id="ADL06672.1"/>
    </source>
</evidence>
<comment type="function">
    <text evidence="11 12">Key component of the proton channel; it plays a direct role in the translocation of protons across the membrane.</text>
</comment>
<dbReference type="PaxDb" id="610130-Closa_4170"/>
<evidence type="ECO:0000256" key="11">
    <source>
        <dbReference type="HAMAP-Rule" id="MF_01393"/>
    </source>
</evidence>
<dbReference type="PANTHER" id="PTHR42823:SF3">
    <property type="entry name" value="ATP SYNTHASE SUBUNIT A, CHLOROPLASTIC"/>
    <property type="match status" value="1"/>
</dbReference>
<evidence type="ECO:0000256" key="3">
    <source>
        <dbReference type="ARBA" id="ARBA00022448"/>
    </source>
</evidence>
<evidence type="ECO:0000256" key="5">
    <source>
        <dbReference type="ARBA" id="ARBA00022692"/>
    </source>
</evidence>
<comment type="subcellular location">
    <subcellularLocation>
        <location evidence="11 12">Cell membrane</location>
        <topology evidence="11 12">Multi-pass membrane protein</topology>
    </subcellularLocation>
    <subcellularLocation>
        <location evidence="1">Membrane</location>
        <topology evidence="1">Multi-pass membrane protein</topology>
    </subcellularLocation>
</comment>
<feature type="transmembrane region" description="Helical" evidence="11">
    <location>
        <begin position="90"/>
        <end position="112"/>
    </location>
</feature>
<evidence type="ECO:0000256" key="2">
    <source>
        <dbReference type="ARBA" id="ARBA00006810"/>
    </source>
</evidence>
<dbReference type="RefSeq" id="WP_013274724.1">
    <property type="nucleotide sequence ID" value="NC_014376.1"/>
</dbReference>